<protein>
    <recommendedName>
        <fullName evidence="1">ABC transporter domain-containing protein</fullName>
    </recommendedName>
</protein>
<reference evidence="2 3" key="1">
    <citation type="submission" date="2014-01" db="EMBL/GenBank/DDBJ databases">
        <title>Genome sequence determination for a cystic fibrosis isolate, Inquilinus limosus.</title>
        <authorList>
            <person name="Pino M."/>
            <person name="Di Conza J."/>
            <person name="Gutkind G."/>
        </authorList>
    </citation>
    <scope>NUCLEOTIDE SEQUENCE [LARGE SCALE GENOMIC DNA]</scope>
    <source>
        <strain evidence="2 3">MP06</strain>
    </source>
</reference>
<organism evidence="2 3">
    <name type="scientific">Inquilinus limosus MP06</name>
    <dbReference type="NCBI Taxonomy" id="1398085"/>
    <lineage>
        <taxon>Bacteria</taxon>
        <taxon>Pseudomonadati</taxon>
        <taxon>Pseudomonadota</taxon>
        <taxon>Alphaproteobacteria</taxon>
        <taxon>Rhodospirillales</taxon>
        <taxon>Rhodospirillaceae</taxon>
        <taxon>Inquilinus</taxon>
    </lineage>
</organism>
<comment type="caution">
    <text evidence="2">The sequence shown here is derived from an EMBL/GenBank/DDBJ whole genome shotgun (WGS) entry which is preliminary data.</text>
</comment>
<evidence type="ECO:0000313" key="2">
    <source>
        <dbReference type="EMBL" id="KGM30835.1"/>
    </source>
</evidence>
<dbReference type="OrthoDB" id="5288404at2"/>
<dbReference type="Gene3D" id="3.40.50.300">
    <property type="entry name" value="P-loop containing nucleotide triphosphate hydrolases"/>
    <property type="match status" value="1"/>
</dbReference>
<dbReference type="Pfam" id="PF00005">
    <property type="entry name" value="ABC_tran"/>
    <property type="match status" value="1"/>
</dbReference>
<dbReference type="EMBL" id="JANX01000679">
    <property type="protein sequence ID" value="KGM30835.1"/>
    <property type="molecule type" value="Genomic_DNA"/>
</dbReference>
<accession>A0A0A0CYG4</accession>
<dbReference type="GO" id="GO:0005524">
    <property type="term" value="F:ATP binding"/>
    <property type="evidence" value="ECO:0007669"/>
    <property type="project" value="InterPro"/>
</dbReference>
<feature type="non-terminal residue" evidence="2">
    <location>
        <position position="1"/>
    </location>
</feature>
<sequence length="101" mass="10651">QVSGGQARRIALARCILKDAPILVLDEPTEGLDAETEAQVIEALERLTAGRTTLVITHRPALLRLADSAVLMAEGRIAVQGVPAEVLDAALPARAKRHAAV</sequence>
<dbReference type="SUPFAM" id="SSF52540">
    <property type="entry name" value="P-loop containing nucleoside triphosphate hydrolases"/>
    <property type="match status" value="1"/>
</dbReference>
<dbReference type="InterPro" id="IPR003439">
    <property type="entry name" value="ABC_transporter-like_ATP-bd"/>
</dbReference>
<evidence type="ECO:0000313" key="3">
    <source>
        <dbReference type="Proteomes" id="UP000029995"/>
    </source>
</evidence>
<dbReference type="InterPro" id="IPR027417">
    <property type="entry name" value="P-loop_NTPase"/>
</dbReference>
<name>A0A0A0CYG4_9PROT</name>
<proteinExistence type="predicted"/>
<dbReference type="GO" id="GO:0016887">
    <property type="term" value="F:ATP hydrolysis activity"/>
    <property type="evidence" value="ECO:0007669"/>
    <property type="project" value="InterPro"/>
</dbReference>
<gene>
    <name evidence="2" type="ORF">P409_30680</name>
</gene>
<dbReference type="PANTHER" id="PTHR43394">
    <property type="entry name" value="ATP-DEPENDENT PERMEASE MDL1, MITOCHONDRIAL"/>
    <property type="match status" value="1"/>
</dbReference>
<dbReference type="InterPro" id="IPR039421">
    <property type="entry name" value="Type_1_exporter"/>
</dbReference>
<dbReference type="Proteomes" id="UP000029995">
    <property type="component" value="Unassembled WGS sequence"/>
</dbReference>
<feature type="domain" description="ABC transporter" evidence="1">
    <location>
        <begin position="1"/>
        <end position="29"/>
    </location>
</feature>
<dbReference type="AlphaFoldDB" id="A0A0A0CYG4"/>
<dbReference type="RefSeq" id="WP_034847399.1">
    <property type="nucleotide sequence ID" value="NZ_JANX01000679.1"/>
</dbReference>
<dbReference type="GO" id="GO:0015421">
    <property type="term" value="F:ABC-type oligopeptide transporter activity"/>
    <property type="evidence" value="ECO:0007669"/>
    <property type="project" value="TreeGrafter"/>
</dbReference>
<dbReference type="PANTHER" id="PTHR43394:SF1">
    <property type="entry name" value="ATP-BINDING CASSETTE SUB-FAMILY B MEMBER 10, MITOCHONDRIAL"/>
    <property type="match status" value="1"/>
</dbReference>
<evidence type="ECO:0000259" key="1">
    <source>
        <dbReference type="Pfam" id="PF00005"/>
    </source>
</evidence>